<dbReference type="RefSeq" id="XP_060421955.1">
    <property type="nucleotide sequence ID" value="XM_060567021.1"/>
</dbReference>
<accession>A0AAJ0A8V3</accession>
<name>A0AAJ0A8V3_9PEZI</name>
<gene>
    <name evidence="2" type="ORF">BDP55DRAFT_35783</name>
</gene>
<feature type="region of interest" description="Disordered" evidence="1">
    <location>
        <begin position="71"/>
        <end position="105"/>
    </location>
</feature>
<organism evidence="2 3">
    <name type="scientific">Colletotrichum godetiae</name>
    <dbReference type="NCBI Taxonomy" id="1209918"/>
    <lineage>
        <taxon>Eukaryota</taxon>
        <taxon>Fungi</taxon>
        <taxon>Dikarya</taxon>
        <taxon>Ascomycota</taxon>
        <taxon>Pezizomycotina</taxon>
        <taxon>Sordariomycetes</taxon>
        <taxon>Hypocreomycetidae</taxon>
        <taxon>Glomerellales</taxon>
        <taxon>Glomerellaceae</taxon>
        <taxon>Colletotrichum</taxon>
        <taxon>Colletotrichum acutatum species complex</taxon>
    </lineage>
</organism>
<proteinExistence type="predicted"/>
<evidence type="ECO:0000256" key="1">
    <source>
        <dbReference type="SAM" id="MobiDB-lite"/>
    </source>
</evidence>
<dbReference type="AlphaFoldDB" id="A0AAJ0A8V3"/>
<comment type="caution">
    <text evidence="2">The sequence shown here is derived from an EMBL/GenBank/DDBJ whole genome shotgun (WGS) entry which is preliminary data.</text>
</comment>
<reference evidence="2" key="1">
    <citation type="submission" date="2021-06" db="EMBL/GenBank/DDBJ databases">
        <title>Comparative genomics, transcriptomics and evolutionary studies reveal genomic signatures of adaptation to plant cell wall in hemibiotrophic fungi.</title>
        <authorList>
            <consortium name="DOE Joint Genome Institute"/>
            <person name="Baroncelli R."/>
            <person name="Diaz J.F."/>
            <person name="Benocci T."/>
            <person name="Peng M."/>
            <person name="Battaglia E."/>
            <person name="Haridas S."/>
            <person name="Andreopoulos W."/>
            <person name="Labutti K."/>
            <person name="Pangilinan J."/>
            <person name="Floch G.L."/>
            <person name="Makela M.R."/>
            <person name="Henrissat B."/>
            <person name="Grigoriev I.V."/>
            <person name="Crouch J.A."/>
            <person name="De Vries R.P."/>
            <person name="Sukno S.A."/>
            <person name="Thon M.R."/>
        </authorList>
    </citation>
    <scope>NUCLEOTIDE SEQUENCE</scope>
    <source>
        <strain evidence="2">CBS 193.32</strain>
    </source>
</reference>
<sequence length="105" mass="11386">MTRSYSLVAECATLGLAESTTAALTCGRQHIERGCVCTATSIAPLETCTEVGRPCHKARLHVWFLSAPTYTKQGSPPEKSSHHVSRQGGVEVDPSRDMEECVNPR</sequence>
<dbReference type="GeneID" id="85451547"/>
<evidence type="ECO:0000313" key="2">
    <source>
        <dbReference type="EMBL" id="KAK1657191.1"/>
    </source>
</evidence>
<keyword evidence="3" id="KW-1185">Reference proteome</keyword>
<protein>
    <submittedName>
        <fullName evidence="2">Uncharacterized protein</fullName>
    </submittedName>
</protein>
<evidence type="ECO:0000313" key="3">
    <source>
        <dbReference type="Proteomes" id="UP001224890"/>
    </source>
</evidence>
<dbReference type="Proteomes" id="UP001224890">
    <property type="component" value="Unassembled WGS sequence"/>
</dbReference>
<dbReference type="EMBL" id="JAHMHR010000100">
    <property type="protein sequence ID" value="KAK1657191.1"/>
    <property type="molecule type" value="Genomic_DNA"/>
</dbReference>